<dbReference type="SUPFAM" id="SSF53955">
    <property type="entry name" value="Lysozyme-like"/>
    <property type="match status" value="1"/>
</dbReference>
<sequence>MPPSRPLLFRLLRPLAILLVAWLALSWFAVLVLRFVPPWTSAVMMERRLSALIHGEQDFHLRYRWVPWSQVSPYVPMAMVAGEDQKFPFHHGFDFDSIHDAMDAAEDGKRLRGASTISQQTAKNLFLWNGRSFVRKGLEAYFTVLIELTWPKQRILEVYMNIAELGDGVYGVGAASDAYFRTPPARLAPAQAARLAAVLPSPRRFKVAQPSPYVLGRAAWIQQQMGQLGGPGYLRGDTPAQVRRTR</sequence>
<name>A0A1I2GAZ5_9GAMM</name>
<keyword evidence="8 11" id="KW-1133">Transmembrane helix</keyword>
<evidence type="ECO:0000256" key="7">
    <source>
        <dbReference type="ARBA" id="ARBA00022984"/>
    </source>
</evidence>
<dbReference type="NCBIfam" id="TIGR02070">
    <property type="entry name" value="mono_pep_trsgly"/>
    <property type="match status" value="1"/>
</dbReference>
<dbReference type="Pfam" id="PF00912">
    <property type="entry name" value="Transgly"/>
    <property type="match status" value="1"/>
</dbReference>
<dbReference type="STRING" id="500610.SAMN02799615_02583"/>
<dbReference type="InterPro" id="IPR011812">
    <property type="entry name" value="Pep_trsgly"/>
</dbReference>
<dbReference type="GO" id="GO:0016763">
    <property type="term" value="F:pentosyltransferase activity"/>
    <property type="evidence" value="ECO:0007669"/>
    <property type="project" value="InterPro"/>
</dbReference>
<keyword evidence="5 11" id="KW-0812">Transmembrane</keyword>
<evidence type="ECO:0000256" key="4">
    <source>
        <dbReference type="ARBA" id="ARBA00022679"/>
    </source>
</evidence>
<comment type="subcellular location">
    <subcellularLocation>
        <location evidence="11">Cell inner membrane</location>
        <topology evidence="11">Single-pass membrane protein</topology>
    </subcellularLocation>
</comment>
<dbReference type="RefSeq" id="WP_026635583.1">
    <property type="nucleotide sequence ID" value="NZ_FONH01000008.1"/>
</dbReference>
<evidence type="ECO:0000313" key="13">
    <source>
        <dbReference type="EMBL" id="SFF14914.1"/>
    </source>
</evidence>
<dbReference type="GO" id="GO:0071555">
    <property type="term" value="P:cell wall organization"/>
    <property type="evidence" value="ECO:0007669"/>
    <property type="project" value="UniProtKB-KW"/>
</dbReference>
<keyword evidence="1 11" id="KW-1003">Cell membrane</keyword>
<dbReference type="GO" id="GO:0009274">
    <property type="term" value="C:peptidoglycan-based cell wall"/>
    <property type="evidence" value="ECO:0007669"/>
    <property type="project" value="InterPro"/>
</dbReference>
<reference evidence="14" key="1">
    <citation type="submission" date="2016-10" db="EMBL/GenBank/DDBJ databases">
        <authorList>
            <person name="Varghese N."/>
            <person name="Submissions S."/>
        </authorList>
    </citation>
    <scope>NUCLEOTIDE SEQUENCE [LARGE SCALE GENOMIC DNA]</scope>
    <source>
        <strain evidence="14">UNC178MFTsu3.1</strain>
    </source>
</reference>
<proteinExistence type="inferred from homology"/>
<keyword evidence="2 11" id="KW-0997">Cell inner membrane</keyword>
<organism evidence="13 14">
    <name type="scientific">Dyella marensis</name>
    <dbReference type="NCBI Taxonomy" id="500610"/>
    <lineage>
        <taxon>Bacteria</taxon>
        <taxon>Pseudomonadati</taxon>
        <taxon>Pseudomonadota</taxon>
        <taxon>Gammaproteobacteria</taxon>
        <taxon>Lysobacterales</taxon>
        <taxon>Rhodanobacteraceae</taxon>
        <taxon>Dyella</taxon>
    </lineage>
</organism>
<evidence type="ECO:0000256" key="5">
    <source>
        <dbReference type="ARBA" id="ARBA00022692"/>
    </source>
</evidence>
<keyword evidence="9 11" id="KW-0472">Membrane</keyword>
<dbReference type="InterPro" id="IPR001264">
    <property type="entry name" value="Glyco_trans_51"/>
</dbReference>
<dbReference type="GO" id="GO:0009252">
    <property type="term" value="P:peptidoglycan biosynthetic process"/>
    <property type="evidence" value="ECO:0007669"/>
    <property type="project" value="UniProtKB-UniRule"/>
</dbReference>
<dbReference type="GO" id="GO:0008360">
    <property type="term" value="P:regulation of cell shape"/>
    <property type="evidence" value="ECO:0007669"/>
    <property type="project" value="UniProtKB-KW"/>
</dbReference>
<comment type="pathway">
    <text evidence="11">Cell wall biogenesis; peptidoglycan biosynthesis.</text>
</comment>
<dbReference type="PANTHER" id="PTHR30400:SF0">
    <property type="entry name" value="BIOSYNTHETIC PEPTIDOGLYCAN TRANSGLYCOSYLASE"/>
    <property type="match status" value="1"/>
</dbReference>
<protein>
    <recommendedName>
        <fullName evidence="11">Biosynthetic peptidoglycan transglycosylase</fullName>
        <ecNumber evidence="11">2.4.99.28</ecNumber>
    </recommendedName>
    <alternativeName>
        <fullName evidence="11">Glycan polymerase</fullName>
    </alternativeName>
    <alternativeName>
        <fullName evidence="11">Peptidoglycan glycosyltransferase MtgA</fullName>
        <shortName evidence="11">PGT</shortName>
    </alternativeName>
</protein>
<dbReference type="InterPro" id="IPR036950">
    <property type="entry name" value="PBP_transglycosylase"/>
</dbReference>
<evidence type="ECO:0000256" key="10">
    <source>
        <dbReference type="ARBA" id="ARBA00023316"/>
    </source>
</evidence>
<evidence type="ECO:0000256" key="2">
    <source>
        <dbReference type="ARBA" id="ARBA00022519"/>
    </source>
</evidence>
<evidence type="ECO:0000256" key="3">
    <source>
        <dbReference type="ARBA" id="ARBA00022676"/>
    </source>
</evidence>
<evidence type="ECO:0000256" key="9">
    <source>
        <dbReference type="ARBA" id="ARBA00023136"/>
    </source>
</evidence>
<comment type="catalytic activity">
    <reaction evidence="11">
        <text>[GlcNAc-(1-&gt;4)-Mur2Ac(oyl-L-Ala-gamma-D-Glu-L-Lys-D-Ala-D-Ala)](n)-di-trans,octa-cis-undecaprenyl diphosphate + beta-D-GlcNAc-(1-&gt;4)-Mur2Ac(oyl-L-Ala-gamma-D-Glu-L-Lys-D-Ala-D-Ala)-di-trans,octa-cis-undecaprenyl diphosphate = [GlcNAc-(1-&gt;4)-Mur2Ac(oyl-L-Ala-gamma-D-Glu-L-Lys-D-Ala-D-Ala)](n+1)-di-trans,octa-cis-undecaprenyl diphosphate + di-trans,octa-cis-undecaprenyl diphosphate + H(+)</text>
        <dbReference type="Rhea" id="RHEA:23708"/>
        <dbReference type="Rhea" id="RHEA-COMP:9602"/>
        <dbReference type="Rhea" id="RHEA-COMP:9603"/>
        <dbReference type="ChEBI" id="CHEBI:15378"/>
        <dbReference type="ChEBI" id="CHEBI:58405"/>
        <dbReference type="ChEBI" id="CHEBI:60033"/>
        <dbReference type="ChEBI" id="CHEBI:78435"/>
        <dbReference type="EC" id="2.4.99.28"/>
    </reaction>
</comment>
<keyword evidence="4 11" id="KW-0808">Transferase</keyword>
<dbReference type="HAMAP" id="MF_00766">
    <property type="entry name" value="PGT_MtgA"/>
    <property type="match status" value="1"/>
</dbReference>
<keyword evidence="3 11" id="KW-0328">Glycosyltransferase</keyword>
<evidence type="ECO:0000256" key="6">
    <source>
        <dbReference type="ARBA" id="ARBA00022960"/>
    </source>
</evidence>
<gene>
    <name evidence="11" type="primary">mtgA</name>
    <name evidence="13" type="ORF">SAMN02799615_02583</name>
</gene>
<evidence type="ECO:0000259" key="12">
    <source>
        <dbReference type="Pfam" id="PF00912"/>
    </source>
</evidence>
<dbReference type="Gene3D" id="1.10.3810.10">
    <property type="entry name" value="Biosynthetic peptidoglycan transglycosylase-like"/>
    <property type="match status" value="1"/>
</dbReference>
<dbReference type="UniPathway" id="UPA00219"/>
<dbReference type="GO" id="GO:0008955">
    <property type="term" value="F:peptidoglycan glycosyltransferase activity"/>
    <property type="evidence" value="ECO:0007669"/>
    <property type="project" value="UniProtKB-UniRule"/>
</dbReference>
<dbReference type="InterPro" id="IPR023346">
    <property type="entry name" value="Lysozyme-like_dom_sf"/>
</dbReference>
<comment type="similarity">
    <text evidence="11">Belongs to the glycosyltransferase 51 family.</text>
</comment>
<feature type="domain" description="Glycosyl transferase family 51" evidence="12">
    <location>
        <begin position="62"/>
        <end position="225"/>
    </location>
</feature>
<accession>A0A1I2GAZ5</accession>
<keyword evidence="7 11" id="KW-0573">Peptidoglycan synthesis</keyword>
<comment type="function">
    <text evidence="11">Peptidoglycan polymerase that catalyzes glycan chain elongation from lipid-linked precursors.</text>
</comment>
<dbReference type="GO" id="GO:0005886">
    <property type="term" value="C:plasma membrane"/>
    <property type="evidence" value="ECO:0007669"/>
    <property type="project" value="UniProtKB-SubCell"/>
</dbReference>
<evidence type="ECO:0000313" key="14">
    <source>
        <dbReference type="Proteomes" id="UP000199477"/>
    </source>
</evidence>
<dbReference type="AlphaFoldDB" id="A0A1I2GAZ5"/>
<evidence type="ECO:0000256" key="1">
    <source>
        <dbReference type="ARBA" id="ARBA00022475"/>
    </source>
</evidence>
<evidence type="ECO:0000256" key="8">
    <source>
        <dbReference type="ARBA" id="ARBA00022989"/>
    </source>
</evidence>
<dbReference type="Proteomes" id="UP000199477">
    <property type="component" value="Unassembled WGS sequence"/>
</dbReference>
<keyword evidence="6 11" id="KW-0133">Cell shape</keyword>
<dbReference type="EMBL" id="FONH01000008">
    <property type="protein sequence ID" value="SFF14914.1"/>
    <property type="molecule type" value="Genomic_DNA"/>
</dbReference>
<keyword evidence="10 11" id="KW-0961">Cell wall biogenesis/degradation</keyword>
<dbReference type="PANTHER" id="PTHR30400">
    <property type="entry name" value="MONOFUNCTIONAL BIOSYNTHETIC PEPTIDOGLYCAN TRANSGLYCOSYLASE"/>
    <property type="match status" value="1"/>
</dbReference>
<evidence type="ECO:0000256" key="11">
    <source>
        <dbReference type="HAMAP-Rule" id="MF_00766"/>
    </source>
</evidence>
<dbReference type="EC" id="2.4.99.28" evidence="11"/>
<keyword evidence="14" id="KW-1185">Reference proteome</keyword>